<reference evidence="3 4" key="1">
    <citation type="journal article" date="2020" name="Mol. Plant">
        <title>The Chromosome-Based Rubber Tree Genome Provides New Insights into Spurge Genome Evolution and Rubber Biosynthesis.</title>
        <authorList>
            <person name="Liu J."/>
            <person name="Shi C."/>
            <person name="Shi C.C."/>
            <person name="Li W."/>
            <person name="Zhang Q.J."/>
            <person name="Zhang Y."/>
            <person name="Li K."/>
            <person name="Lu H.F."/>
            <person name="Shi C."/>
            <person name="Zhu S.T."/>
            <person name="Xiao Z.Y."/>
            <person name="Nan H."/>
            <person name="Yue Y."/>
            <person name="Zhu X.G."/>
            <person name="Wu Y."/>
            <person name="Hong X.N."/>
            <person name="Fan G.Y."/>
            <person name="Tong Y."/>
            <person name="Zhang D."/>
            <person name="Mao C.L."/>
            <person name="Liu Y.L."/>
            <person name="Hao S.J."/>
            <person name="Liu W.Q."/>
            <person name="Lv M.Q."/>
            <person name="Zhang H.B."/>
            <person name="Liu Y."/>
            <person name="Hu-Tang G.R."/>
            <person name="Wang J.P."/>
            <person name="Wang J.H."/>
            <person name="Sun Y.H."/>
            <person name="Ni S.B."/>
            <person name="Chen W.B."/>
            <person name="Zhang X.C."/>
            <person name="Jiao Y.N."/>
            <person name="Eichler E.E."/>
            <person name="Li G.H."/>
            <person name="Liu X."/>
            <person name="Gao L.Z."/>
        </authorList>
    </citation>
    <scope>NUCLEOTIDE SEQUENCE [LARGE SCALE GENOMIC DNA]</scope>
    <source>
        <strain evidence="4">cv. GT1</strain>
        <tissue evidence="3">Leaf</tissue>
    </source>
</reference>
<feature type="domain" description="DUF4378" evidence="2">
    <location>
        <begin position="618"/>
        <end position="718"/>
    </location>
</feature>
<dbReference type="EMBL" id="JAAGAX010000013">
    <property type="protein sequence ID" value="KAF2295942.1"/>
    <property type="molecule type" value="Genomic_DNA"/>
</dbReference>
<evidence type="ECO:0000259" key="2">
    <source>
        <dbReference type="Pfam" id="PF14309"/>
    </source>
</evidence>
<dbReference type="Pfam" id="PF14309">
    <property type="entry name" value="DUF4378"/>
    <property type="match status" value="1"/>
</dbReference>
<organism evidence="3 4">
    <name type="scientific">Hevea brasiliensis</name>
    <name type="common">Para rubber tree</name>
    <name type="synonym">Siphonia brasiliensis</name>
    <dbReference type="NCBI Taxonomy" id="3981"/>
    <lineage>
        <taxon>Eukaryota</taxon>
        <taxon>Viridiplantae</taxon>
        <taxon>Streptophyta</taxon>
        <taxon>Embryophyta</taxon>
        <taxon>Tracheophyta</taxon>
        <taxon>Spermatophyta</taxon>
        <taxon>Magnoliopsida</taxon>
        <taxon>eudicotyledons</taxon>
        <taxon>Gunneridae</taxon>
        <taxon>Pentapetalae</taxon>
        <taxon>rosids</taxon>
        <taxon>fabids</taxon>
        <taxon>Malpighiales</taxon>
        <taxon>Euphorbiaceae</taxon>
        <taxon>Crotonoideae</taxon>
        <taxon>Micrandreae</taxon>
        <taxon>Hevea</taxon>
    </lineage>
</organism>
<evidence type="ECO:0000256" key="1">
    <source>
        <dbReference type="SAM" id="MobiDB-lite"/>
    </source>
</evidence>
<name>A0A6A6L3E8_HEVBR</name>
<feature type="compositionally biased region" description="Basic and acidic residues" evidence="1">
    <location>
        <begin position="429"/>
        <end position="446"/>
    </location>
</feature>
<evidence type="ECO:0000313" key="3">
    <source>
        <dbReference type="EMBL" id="KAF2295942.1"/>
    </source>
</evidence>
<feature type="compositionally biased region" description="Polar residues" evidence="1">
    <location>
        <begin position="268"/>
        <end position="278"/>
    </location>
</feature>
<feature type="region of interest" description="Disordered" evidence="1">
    <location>
        <begin position="263"/>
        <end position="314"/>
    </location>
</feature>
<accession>A0A6A6L3E8</accession>
<gene>
    <name evidence="3" type="ORF">GH714_035252</name>
</gene>
<dbReference type="PANTHER" id="PTHR46836">
    <property type="entry name" value="AFADIN"/>
    <property type="match status" value="1"/>
</dbReference>
<proteinExistence type="predicted"/>
<keyword evidence="4" id="KW-1185">Reference proteome</keyword>
<dbReference type="AlphaFoldDB" id="A0A6A6L3E8"/>
<feature type="region of interest" description="Disordered" evidence="1">
    <location>
        <begin position="428"/>
        <end position="460"/>
    </location>
</feature>
<dbReference type="PANTHER" id="PTHR46836:SF7">
    <property type="entry name" value="PHOSPHATIDYLINOSITOL N-ACETYGLUCOSAMINLYTRANSFERASE SUBUNIT P-LIKE PROTEIN"/>
    <property type="match status" value="1"/>
</dbReference>
<protein>
    <recommendedName>
        <fullName evidence="2">DUF4378 domain-containing protein</fullName>
    </recommendedName>
</protein>
<dbReference type="Proteomes" id="UP000467840">
    <property type="component" value="Chromosome 7"/>
</dbReference>
<sequence>MVNTRHSFNLNIEEQDGHNNVLQVLHMLRKNKHHSMPVQKKEVYMGSLEVQMKVTEAKRVLRDKKLQSSKECHDSSTAIDLEKENILKYVWKPDFWVTKEINESNDVHLSLQSGPIAVLKSPCASECRDISMCRKLRRKTEQGYSLNKVQSRTGITSGEIFIDDINKFSRSKFKPNKRSYYPTAKIVVLKPNRGNADSATRSFSFSSQLHNVSHPGNGKQNGILSPYNGNLYAEVKKCKNFANAMGSVRPRFRFLRERTTKVGHGIVSPSTEDPSSEASGGDLFAKESESTIPSSPIVSDRKRQFYNSDGPNKKQISEKWKTTKMFQQVELASRSKTSGVMLSIPDKLGKCGLSKQVDPYSRDVNLGTPLAISSSDSWSSECIRDLPRSKSLLACFNAVGSPNTGTNYEHLEDGRYISDLQSINLVQNKSREQDFDQKDDGSDCRSSDSSYKKSRPSSYLQSEKNSLVGYNYVVQNELENTLKERDSGGQILAVTKSSGQNNQTLQDVWMNQEGHKNEGWEEDLPEHQLESRNRILSTREEDSSCYIQDTSVQQDLSSGTFEEKSVSSPFSCTDPESLISFEEAYQPSPNSVLEPFYNKDISSSSDCFKSVTVLYMISWKISERRLLFDRINSGLMEILQPSMGVLTWTKPVAKRFSFSPRHDLIEEELWMLLDSQEKEARREYEKFPGKDDGWLELGDDILVIGREIENSLIDELLADVTMESF</sequence>
<comment type="caution">
    <text evidence="3">The sequence shown here is derived from an EMBL/GenBank/DDBJ whole genome shotgun (WGS) entry which is preliminary data.</text>
</comment>
<dbReference type="InterPro" id="IPR025486">
    <property type="entry name" value="DUF4378"/>
</dbReference>
<evidence type="ECO:0000313" key="4">
    <source>
        <dbReference type="Proteomes" id="UP000467840"/>
    </source>
</evidence>